<name>A0A9P5U1I0_9AGAR</name>
<dbReference type="InterPro" id="IPR014710">
    <property type="entry name" value="RmlC-like_jellyroll"/>
</dbReference>
<feature type="compositionally biased region" description="Polar residues" evidence="1">
    <location>
        <begin position="11"/>
        <end position="20"/>
    </location>
</feature>
<proteinExistence type="predicted"/>
<gene>
    <name evidence="2" type="ORF">BDP27DRAFT_1367850</name>
</gene>
<dbReference type="Gene3D" id="2.60.120.10">
    <property type="entry name" value="Jelly Rolls"/>
    <property type="match status" value="1"/>
</dbReference>
<dbReference type="InterPro" id="IPR011051">
    <property type="entry name" value="RmlC_Cupin_sf"/>
</dbReference>
<protein>
    <submittedName>
        <fullName evidence="2">Uncharacterized protein</fullName>
    </submittedName>
</protein>
<dbReference type="Proteomes" id="UP000772434">
    <property type="component" value="Unassembled WGS sequence"/>
</dbReference>
<sequence>MSSVRAYYLPSTDSASSESHPVSVQQLHTLGWKISFVQAKSTSEIEQVGRKLAQELEFPVTEKGCVVPYSFEPEKNAVPEMFTMMTKAVEAENGDICMSDDVFVIITSGSFYVDIEDVPAAGWIRIHLQPRMLIHIPPGAKYHRSCDERNRKVTGIAFFKNTMANQGMLAKKEIDNHPARQAYLEALGQI</sequence>
<evidence type="ECO:0000256" key="1">
    <source>
        <dbReference type="SAM" id="MobiDB-lite"/>
    </source>
</evidence>
<dbReference type="SUPFAM" id="SSF51182">
    <property type="entry name" value="RmlC-like cupins"/>
    <property type="match status" value="1"/>
</dbReference>
<dbReference type="EMBL" id="JADNRY010000141">
    <property type="protein sequence ID" value="KAF9063675.1"/>
    <property type="molecule type" value="Genomic_DNA"/>
</dbReference>
<accession>A0A9P5U1I0</accession>
<feature type="region of interest" description="Disordered" evidence="1">
    <location>
        <begin position="1"/>
        <end position="20"/>
    </location>
</feature>
<comment type="caution">
    <text evidence="2">The sequence shown here is derived from an EMBL/GenBank/DDBJ whole genome shotgun (WGS) entry which is preliminary data.</text>
</comment>
<evidence type="ECO:0000313" key="2">
    <source>
        <dbReference type="EMBL" id="KAF9063675.1"/>
    </source>
</evidence>
<keyword evidence="3" id="KW-1185">Reference proteome</keyword>
<organism evidence="2 3">
    <name type="scientific">Rhodocollybia butyracea</name>
    <dbReference type="NCBI Taxonomy" id="206335"/>
    <lineage>
        <taxon>Eukaryota</taxon>
        <taxon>Fungi</taxon>
        <taxon>Dikarya</taxon>
        <taxon>Basidiomycota</taxon>
        <taxon>Agaricomycotina</taxon>
        <taxon>Agaricomycetes</taxon>
        <taxon>Agaricomycetidae</taxon>
        <taxon>Agaricales</taxon>
        <taxon>Marasmiineae</taxon>
        <taxon>Omphalotaceae</taxon>
        <taxon>Rhodocollybia</taxon>
    </lineage>
</organism>
<dbReference type="AlphaFoldDB" id="A0A9P5U1I0"/>
<reference evidence="2" key="1">
    <citation type="submission" date="2020-11" db="EMBL/GenBank/DDBJ databases">
        <authorList>
            <consortium name="DOE Joint Genome Institute"/>
            <person name="Ahrendt S."/>
            <person name="Riley R."/>
            <person name="Andreopoulos W."/>
            <person name="Labutti K."/>
            <person name="Pangilinan J."/>
            <person name="Ruiz-Duenas F.J."/>
            <person name="Barrasa J.M."/>
            <person name="Sanchez-Garcia M."/>
            <person name="Camarero S."/>
            <person name="Miyauchi S."/>
            <person name="Serrano A."/>
            <person name="Linde D."/>
            <person name="Babiker R."/>
            <person name="Drula E."/>
            <person name="Ayuso-Fernandez I."/>
            <person name="Pacheco R."/>
            <person name="Padilla G."/>
            <person name="Ferreira P."/>
            <person name="Barriuso J."/>
            <person name="Kellner H."/>
            <person name="Castanera R."/>
            <person name="Alfaro M."/>
            <person name="Ramirez L."/>
            <person name="Pisabarro A.G."/>
            <person name="Kuo A."/>
            <person name="Tritt A."/>
            <person name="Lipzen A."/>
            <person name="He G."/>
            <person name="Yan M."/>
            <person name="Ng V."/>
            <person name="Cullen D."/>
            <person name="Martin F."/>
            <person name="Rosso M.-N."/>
            <person name="Henrissat B."/>
            <person name="Hibbett D."/>
            <person name="Martinez A.T."/>
            <person name="Grigoriev I.V."/>
        </authorList>
    </citation>
    <scope>NUCLEOTIDE SEQUENCE</scope>
    <source>
        <strain evidence="2">AH 40177</strain>
    </source>
</reference>
<evidence type="ECO:0000313" key="3">
    <source>
        <dbReference type="Proteomes" id="UP000772434"/>
    </source>
</evidence>